<reference evidence="17 18" key="1">
    <citation type="submission" date="2018-12" db="EMBL/GenBank/DDBJ databases">
        <title>Venturia inaequalis Genome Resource.</title>
        <authorList>
            <person name="Lichtner F.J."/>
        </authorList>
    </citation>
    <scope>NUCLEOTIDE SEQUENCE [LARGE SCALE GENOMIC DNA]</scope>
    <source>
        <strain evidence="17 18">120213</strain>
    </source>
</reference>
<proteinExistence type="inferred from homology"/>
<evidence type="ECO:0000256" key="11">
    <source>
        <dbReference type="ARBA" id="ARBA00022989"/>
    </source>
</evidence>
<dbReference type="Pfam" id="PF13350">
    <property type="entry name" value="Y_phosphatase3"/>
    <property type="match status" value="1"/>
</dbReference>
<protein>
    <recommendedName>
        <fullName evidence="14">sphingolipid C(9)-methyltransferase</fullName>
        <ecNumber evidence="14">2.1.1.317</ecNumber>
    </recommendedName>
</protein>
<dbReference type="PROSITE" id="PS00383">
    <property type="entry name" value="TYR_PHOSPHATASE_1"/>
    <property type="match status" value="1"/>
</dbReference>
<keyword evidence="5" id="KW-0444">Lipid biosynthesis</keyword>
<feature type="region of interest" description="Disordered" evidence="15">
    <location>
        <begin position="920"/>
        <end position="1034"/>
    </location>
</feature>
<dbReference type="InterPro" id="IPR029063">
    <property type="entry name" value="SAM-dependent_MTases_sf"/>
</dbReference>
<sequence length="1343" mass="151091">MSPLPTVLNFRDVGETINEQVKSKIMQTGKLYRSARPDDASTEDRQRIVSEYKIKSIIDLRTKTEHMENADKRKASVAKSEAVPQSNDAVAEAVQIPGVTYHNINFNGNAYSKMLISQLSWGNTFKLIGRMAVGHRTEGIRVLGENVMTARGLVGLAIDTADASIKEVLQFFTVLADANQLPVLVHCTQGKDRTGLTVLFTLMLLHIELGAAQYDYMLTQGELVSERAERLKEINSIGLPDSFADCDPDLVKTETYRLCLNCIYITMAEKQSVISEESFEYIETPAARPEQVPVEDCGVRTTKYAAIKNAPLPADGPGGDHFNNYALVALLAGVPWYLKRMVGGGWKTWVFFFLLTGLPVLATFWMCTSSFSPRKNEKAKLPGKPIEHYLTFHKEEDKEKYYGRNKIPMETFHEMYFAGEVDFKGDCLEVLEYRHDWSSFRFTISLMWFFVTGMIPEVILHSRSQDEEQVRDHYDRGDDFYGWFLGPRMIYTSGIISDINKEESLEQLQDNKLAVVCEKIELKKDERMLDIGCGWGTLTKYASVNYGASVTGITLGRNQTAWGNSGLERNGISKEQSRVLCMDYRDIPVPEGKYNKITCLEMAEHVGVRKFGSFCQQVNDMLEDDGIFFLQIAGLRKPWQYEDFTWGLFMNKYVFPGADASTPLGFFVDKLEGAGFEIKQIDTIGVHYSATLWKWYRNWMGNQDKVVAKYGKRWFRIWEYFLAFSTIASRQGTATCYQITLVKNINSTHRVEGIKSQYALSGALAAAQGKQTKLLNTKPIELEEAMHMLQPRRRPGDPFHFLCRKDSDPNFHEEPFCFPNRPRSLSPTHTRVQCLLKGRKPVEAVPRVVDEANALGFESPGWPFLRRGSDDATFTARSGEMRSGICGSAVDDEGVEAVLRAGFERGVEVIWREGFVYSLDVGGDDGGNGDEDEGDDKEEEDNEERIEEEVRGQEETENVVIDEEVGDEKEGGREQRPRRHRKRCGIVGSMANDWQHLVDSDNDAENTPSKRNTGASSEVETRKNSPSSNGAGKTLSMTMAEFLRQDESDEVVAGASSTEAQPESLLKKMSKEAMEEGEERTREMPYAQGTNECEMARKKRMEARLLPHPALVSKVFPKEMPKEKTTEVSHRHISGDSLPISLLPVHPLIHRSRPCYMFPGQRPVHSLPPIPEDQPYNPIVHENGKQLRYLRSITASMETLAPPSSISEPSTTVIDVDETIEEAVKAVNKTSKVSFLVKAVRGKLAAVKVLDKEIKGRREKNAQSSSLGISSSTITITEAVQEQAAAELSDIQEIIKECKLYITGTLHIANEKIQETSAQTKAVLEAVEQHKLEGKFFSLQFQV</sequence>
<evidence type="ECO:0000256" key="4">
    <source>
        <dbReference type="ARBA" id="ARBA00010815"/>
    </source>
</evidence>
<feature type="compositionally biased region" description="Acidic residues" evidence="15">
    <location>
        <begin position="927"/>
        <end position="947"/>
    </location>
</feature>
<dbReference type="SUPFAM" id="SSF52799">
    <property type="entry name" value="(Phosphotyrosine protein) phosphatases II"/>
    <property type="match status" value="1"/>
</dbReference>
<comment type="pathway">
    <text evidence="3">Sphingolipid metabolism.</text>
</comment>
<evidence type="ECO:0000256" key="15">
    <source>
        <dbReference type="SAM" id="MobiDB-lite"/>
    </source>
</evidence>
<dbReference type="InterPro" id="IPR052290">
    <property type="entry name" value="Sphingo_C9-MT"/>
</dbReference>
<dbReference type="GO" id="GO:0004721">
    <property type="term" value="F:phosphoprotein phosphatase activity"/>
    <property type="evidence" value="ECO:0007669"/>
    <property type="project" value="InterPro"/>
</dbReference>
<evidence type="ECO:0000256" key="8">
    <source>
        <dbReference type="ARBA" id="ARBA00022691"/>
    </source>
</evidence>
<comment type="pathway">
    <text evidence="2">Lipid metabolism; sphingolipid metabolism.</text>
</comment>
<evidence type="ECO:0000256" key="14">
    <source>
        <dbReference type="ARBA" id="ARBA00039020"/>
    </source>
</evidence>
<dbReference type="PANTHER" id="PTHR45197:SF1">
    <property type="entry name" value="SPHINGOLIPID C9-METHYLTRANSFERASE A-RELATED"/>
    <property type="match status" value="1"/>
</dbReference>
<dbReference type="CDD" id="cd02440">
    <property type="entry name" value="AdoMet_MTases"/>
    <property type="match status" value="1"/>
</dbReference>
<accession>A0A8H3UTX6</accession>
<dbReference type="Proteomes" id="UP000447873">
    <property type="component" value="Unassembled WGS sequence"/>
</dbReference>
<dbReference type="InterPro" id="IPR016130">
    <property type="entry name" value="Tyr_Pase_AS"/>
</dbReference>
<gene>
    <name evidence="17" type="ORF">EG328_003676</name>
</gene>
<dbReference type="GO" id="GO:0008168">
    <property type="term" value="F:methyltransferase activity"/>
    <property type="evidence" value="ECO:0007669"/>
    <property type="project" value="UniProtKB-KW"/>
</dbReference>
<keyword evidence="7" id="KW-0808">Transferase</keyword>
<evidence type="ECO:0000256" key="13">
    <source>
        <dbReference type="ARBA" id="ARBA00023136"/>
    </source>
</evidence>
<keyword evidence="11" id="KW-1133">Transmembrane helix</keyword>
<keyword evidence="12" id="KW-0443">Lipid metabolism</keyword>
<evidence type="ECO:0000256" key="1">
    <source>
        <dbReference type="ARBA" id="ARBA00004141"/>
    </source>
</evidence>
<evidence type="ECO:0000256" key="9">
    <source>
        <dbReference type="ARBA" id="ARBA00022692"/>
    </source>
</evidence>
<dbReference type="PROSITE" id="PS50056">
    <property type="entry name" value="TYR_PHOSPHATASE_2"/>
    <property type="match status" value="1"/>
</dbReference>
<evidence type="ECO:0000313" key="18">
    <source>
        <dbReference type="Proteomes" id="UP000447873"/>
    </source>
</evidence>
<feature type="compositionally biased region" description="Acidic residues" evidence="15">
    <location>
        <begin position="955"/>
        <end position="967"/>
    </location>
</feature>
<evidence type="ECO:0000256" key="7">
    <source>
        <dbReference type="ARBA" id="ARBA00022679"/>
    </source>
</evidence>
<comment type="similarity">
    <text evidence="4">Belongs to the CFA/CMAS family.</text>
</comment>
<dbReference type="Pfam" id="PF02353">
    <property type="entry name" value="CMAS"/>
    <property type="match status" value="1"/>
</dbReference>
<evidence type="ECO:0000256" key="10">
    <source>
        <dbReference type="ARBA" id="ARBA00022919"/>
    </source>
</evidence>
<dbReference type="EMBL" id="WNWS01000211">
    <property type="protein sequence ID" value="KAE9974719.1"/>
    <property type="molecule type" value="Genomic_DNA"/>
</dbReference>
<organism evidence="17 18">
    <name type="scientific">Venturia inaequalis</name>
    <name type="common">Apple scab fungus</name>
    <dbReference type="NCBI Taxonomy" id="5025"/>
    <lineage>
        <taxon>Eukaryota</taxon>
        <taxon>Fungi</taxon>
        <taxon>Dikarya</taxon>
        <taxon>Ascomycota</taxon>
        <taxon>Pezizomycotina</taxon>
        <taxon>Dothideomycetes</taxon>
        <taxon>Pleosporomycetidae</taxon>
        <taxon>Venturiales</taxon>
        <taxon>Venturiaceae</taxon>
        <taxon>Venturia</taxon>
    </lineage>
</organism>
<dbReference type="PANTHER" id="PTHR45197">
    <property type="entry name" value="SYNTHASE, PUTATIVE (AFU_ORTHOLOGUE AFUA_7G04190)-RELATED"/>
    <property type="match status" value="1"/>
</dbReference>
<feature type="compositionally biased region" description="Polar residues" evidence="15">
    <location>
        <begin position="1005"/>
        <end position="1034"/>
    </location>
</feature>
<dbReference type="EC" id="2.1.1.317" evidence="14"/>
<comment type="caution">
    <text evidence="17">The sequence shown here is derived from an EMBL/GenBank/DDBJ whole genome shotgun (WGS) entry which is preliminary data.</text>
</comment>
<dbReference type="GO" id="GO:0016020">
    <property type="term" value="C:membrane"/>
    <property type="evidence" value="ECO:0007669"/>
    <property type="project" value="UniProtKB-SubCell"/>
</dbReference>
<dbReference type="Gene3D" id="3.90.190.10">
    <property type="entry name" value="Protein tyrosine phosphatase superfamily"/>
    <property type="match status" value="1"/>
</dbReference>
<dbReference type="GO" id="GO:0006665">
    <property type="term" value="P:sphingolipid metabolic process"/>
    <property type="evidence" value="ECO:0007669"/>
    <property type="project" value="UniProtKB-KW"/>
</dbReference>
<evidence type="ECO:0000256" key="12">
    <source>
        <dbReference type="ARBA" id="ARBA00023098"/>
    </source>
</evidence>
<name>A0A8H3UTX6_VENIN</name>
<keyword evidence="6" id="KW-0489">Methyltransferase</keyword>
<dbReference type="InterPro" id="IPR029021">
    <property type="entry name" value="Prot-tyrosine_phosphatase-like"/>
</dbReference>
<evidence type="ECO:0000256" key="2">
    <source>
        <dbReference type="ARBA" id="ARBA00004760"/>
    </source>
</evidence>
<dbReference type="GO" id="GO:0032259">
    <property type="term" value="P:methylation"/>
    <property type="evidence" value="ECO:0007669"/>
    <property type="project" value="UniProtKB-KW"/>
</dbReference>
<evidence type="ECO:0000259" key="16">
    <source>
        <dbReference type="PROSITE" id="PS50056"/>
    </source>
</evidence>
<keyword evidence="8" id="KW-0949">S-adenosyl-L-methionine</keyword>
<dbReference type="Gene3D" id="3.40.50.150">
    <property type="entry name" value="Vaccinia Virus protein VP39"/>
    <property type="match status" value="1"/>
</dbReference>
<evidence type="ECO:0000313" key="17">
    <source>
        <dbReference type="EMBL" id="KAE9974719.1"/>
    </source>
</evidence>
<comment type="subcellular location">
    <subcellularLocation>
        <location evidence="1">Membrane</location>
        <topology evidence="1">Multi-pass membrane protein</topology>
    </subcellularLocation>
</comment>
<keyword evidence="13" id="KW-0472">Membrane</keyword>
<evidence type="ECO:0000256" key="5">
    <source>
        <dbReference type="ARBA" id="ARBA00022516"/>
    </source>
</evidence>
<dbReference type="SUPFAM" id="SSF53335">
    <property type="entry name" value="S-adenosyl-L-methionine-dependent methyltransferases"/>
    <property type="match status" value="1"/>
</dbReference>
<keyword evidence="10" id="KW-0746">Sphingolipid metabolism</keyword>
<evidence type="ECO:0000256" key="3">
    <source>
        <dbReference type="ARBA" id="ARBA00004991"/>
    </source>
</evidence>
<dbReference type="InterPro" id="IPR000387">
    <property type="entry name" value="Tyr_Pase_dom"/>
</dbReference>
<keyword evidence="9" id="KW-0812">Transmembrane</keyword>
<dbReference type="InterPro" id="IPR026893">
    <property type="entry name" value="Tyr/Ser_Pase_IphP-type"/>
</dbReference>
<feature type="domain" description="Tyrosine specific protein phosphatases" evidence="16">
    <location>
        <begin position="166"/>
        <end position="231"/>
    </location>
</feature>
<evidence type="ECO:0000256" key="6">
    <source>
        <dbReference type="ARBA" id="ARBA00022603"/>
    </source>
</evidence>